<evidence type="ECO:0000313" key="2">
    <source>
        <dbReference type="Proteomes" id="UP000534286"/>
    </source>
</evidence>
<name>A0A7W7WDY8_9ACTN</name>
<dbReference type="Proteomes" id="UP000534286">
    <property type="component" value="Unassembled WGS sequence"/>
</dbReference>
<dbReference type="RefSeq" id="WP_184759206.1">
    <property type="nucleotide sequence ID" value="NZ_BAABEK010000093.1"/>
</dbReference>
<dbReference type="AlphaFoldDB" id="A0A7W7WDY8"/>
<dbReference type="InterPro" id="IPR036705">
    <property type="entry name" value="Ribosyl_crysJ1_sf"/>
</dbReference>
<accession>A0A7W7WDY8</accession>
<evidence type="ECO:0000313" key="1">
    <source>
        <dbReference type="EMBL" id="MBB4943363.1"/>
    </source>
</evidence>
<dbReference type="EMBL" id="JACHJU010000005">
    <property type="protein sequence ID" value="MBB4943363.1"/>
    <property type="molecule type" value="Genomic_DNA"/>
</dbReference>
<dbReference type="Pfam" id="PF03747">
    <property type="entry name" value="ADP_ribosyl_GH"/>
    <property type="match status" value="1"/>
</dbReference>
<protein>
    <submittedName>
        <fullName evidence="1">ADP-ribosylglycohydrolase</fullName>
    </submittedName>
</protein>
<dbReference type="GO" id="GO:0016787">
    <property type="term" value="F:hydrolase activity"/>
    <property type="evidence" value="ECO:0007669"/>
    <property type="project" value="UniProtKB-KW"/>
</dbReference>
<comment type="caution">
    <text evidence="1">The sequence shown here is derived from an EMBL/GenBank/DDBJ whole genome shotgun (WGS) entry which is preliminary data.</text>
</comment>
<reference evidence="1 2" key="1">
    <citation type="submission" date="2020-08" db="EMBL/GenBank/DDBJ databases">
        <title>Sequencing the genomes of 1000 actinobacteria strains.</title>
        <authorList>
            <person name="Klenk H.-P."/>
        </authorList>
    </citation>
    <scope>NUCLEOTIDE SEQUENCE [LARGE SCALE GENOMIC DNA]</scope>
    <source>
        <strain evidence="1 2">DSM 43023</strain>
    </source>
</reference>
<keyword evidence="2" id="KW-1185">Reference proteome</keyword>
<dbReference type="SUPFAM" id="SSF101478">
    <property type="entry name" value="ADP-ribosylglycohydrolase"/>
    <property type="match status" value="1"/>
</dbReference>
<gene>
    <name evidence="1" type="ORF">FHR32_007763</name>
</gene>
<sequence length="518" mass="56767">MTYTLRDRVLGCWVGKAVGGTLGQTFEGLEGPLEADFYTPVPTEMVPNDDLDLQVVFAAVLSGMDEPRVDRHLLAEAWRKHVGFPWNEYGVALRNLAEGIHPPHTGSFDNWFTCGEGAAIRSELWACLAAGDPDRAAAYAYEDACFDHAGDGIVAAQFLARLESYAFVESDCDQLLDVALEGVPFGSGIRDVVQDTRAWVAEGLHWTEVRSRIMAKYGRSDFTDVRPNTGFVILGWLAGRDFSERILICNNCGEDADSSTASLGALLGILDPGSIDARWVEPIGHDLVLNDDIYDLDAPPTIEGFTDLVLALRDRLPSERPSTAESEFDPAAFSIPVRIGWMNTLSGRWDIRDQTELPPVGTVPDLSAVEFVDGSLPGTWFSWERSAFEDRILLVRLTLDAGDAETIHLMVHSSEHFRVWLDGEYLFGGQGTQYAFPAPHMAPVGQFTDIGIGQGAHDLVVAIKRPPSTRSRAEIVLAATTVPDAHWIPHAFRPGRRPIPAEALGWSRGIVELTEGGR</sequence>
<dbReference type="InterPro" id="IPR005502">
    <property type="entry name" value="Ribosyl_crysJ1"/>
</dbReference>
<keyword evidence="1" id="KW-0378">Hydrolase</keyword>
<organism evidence="1 2">
    <name type="scientific">Streptosporangium album</name>
    <dbReference type="NCBI Taxonomy" id="47479"/>
    <lineage>
        <taxon>Bacteria</taxon>
        <taxon>Bacillati</taxon>
        <taxon>Actinomycetota</taxon>
        <taxon>Actinomycetes</taxon>
        <taxon>Streptosporangiales</taxon>
        <taxon>Streptosporangiaceae</taxon>
        <taxon>Streptosporangium</taxon>
    </lineage>
</organism>
<proteinExistence type="predicted"/>
<dbReference type="Gene3D" id="1.10.4080.10">
    <property type="entry name" value="ADP-ribosylation/Crystallin J1"/>
    <property type="match status" value="1"/>
</dbReference>